<comment type="caution">
    <text evidence="1">The sequence shown here is derived from an EMBL/GenBank/DDBJ whole genome shotgun (WGS) entry which is preliminary data.</text>
</comment>
<dbReference type="InterPro" id="IPR012899">
    <property type="entry name" value="LTXXQ"/>
</dbReference>
<accession>A0ABV6D813</accession>
<evidence type="ECO:0000313" key="2">
    <source>
        <dbReference type="Proteomes" id="UP001589755"/>
    </source>
</evidence>
<dbReference type="EMBL" id="JBHLXD010000014">
    <property type="protein sequence ID" value="MFC0208747.1"/>
    <property type="molecule type" value="Genomic_DNA"/>
</dbReference>
<dbReference type="Proteomes" id="UP001589755">
    <property type="component" value="Unassembled WGS sequence"/>
</dbReference>
<dbReference type="Pfam" id="PF07813">
    <property type="entry name" value="LTXXQ"/>
    <property type="match status" value="1"/>
</dbReference>
<organism evidence="1 2">
    <name type="scientific">Chelativorans intermedius</name>
    <dbReference type="NCBI Taxonomy" id="515947"/>
    <lineage>
        <taxon>Bacteria</taxon>
        <taxon>Pseudomonadati</taxon>
        <taxon>Pseudomonadota</taxon>
        <taxon>Alphaproteobacteria</taxon>
        <taxon>Hyphomicrobiales</taxon>
        <taxon>Phyllobacteriaceae</taxon>
        <taxon>Chelativorans</taxon>
    </lineage>
</organism>
<dbReference type="RefSeq" id="WP_261522142.1">
    <property type="nucleotide sequence ID" value="NZ_JAODNW010000022.1"/>
</dbReference>
<protein>
    <submittedName>
        <fullName evidence="1">Spy/CpxP family protein refolding chaperone</fullName>
    </submittedName>
</protein>
<name>A0ABV6D813_9HYPH</name>
<keyword evidence="2" id="KW-1185">Reference proteome</keyword>
<evidence type="ECO:0000313" key="1">
    <source>
        <dbReference type="EMBL" id="MFC0208747.1"/>
    </source>
</evidence>
<reference evidence="1 2" key="1">
    <citation type="submission" date="2024-09" db="EMBL/GenBank/DDBJ databases">
        <authorList>
            <person name="Sun Q."/>
            <person name="Mori K."/>
        </authorList>
    </citation>
    <scope>NUCLEOTIDE SEQUENCE [LARGE SCALE GENOMIC DNA]</scope>
    <source>
        <strain evidence="1 2">CCM 8543</strain>
    </source>
</reference>
<gene>
    <name evidence="1" type="ORF">ACFFJ2_10085</name>
</gene>
<sequence>MGGDMMKMMQEMMERHAGMMSGMTGGGMMDRMMSPEHVEGRIAFLRTELKVTDAQQALWDALAEAIRANAGVAGETMSGMQGGGMPMGPEGSTAPERIEAQVTVLSARLESLRRLNAALAPFYAALDAAQKDKADMLLVPAPMGMM</sequence>
<proteinExistence type="predicted"/>